<dbReference type="AlphaFoldDB" id="A0A443RWS3"/>
<accession>A0A443RWS3</accession>
<dbReference type="PANTHER" id="PTHR23345">
    <property type="entry name" value="VITELLOGENIN-RELATED"/>
    <property type="match status" value="1"/>
</dbReference>
<dbReference type="EMBL" id="NCKV01022334">
    <property type="protein sequence ID" value="RWS19841.1"/>
    <property type="molecule type" value="Genomic_DNA"/>
</dbReference>
<organism evidence="4 5">
    <name type="scientific">Leptotrombidium deliense</name>
    <dbReference type="NCBI Taxonomy" id="299467"/>
    <lineage>
        <taxon>Eukaryota</taxon>
        <taxon>Metazoa</taxon>
        <taxon>Ecdysozoa</taxon>
        <taxon>Arthropoda</taxon>
        <taxon>Chelicerata</taxon>
        <taxon>Arachnida</taxon>
        <taxon>Acari</taxon>
        <taxon>Acariformes</taxon>
        <taxon>Trombidiformes</taxon>
        <taxon>Prostigmata</taxon>
        <taxon>Anystina</taxon>
        <taxon>Parasitengona</taxon>
        <taxon>Trombiculoidea</taxon>
        <taxon>Trombiculidae</taxon>
        <taxon>Leptotrombidium</taxon>
    </lineage>
</organism>
<name>A0A443RWS3_9ACAR</name>
<dbReference type="InterPro" id="IPR015819">
    <property type="entry name" value="Lipid_transp_b-sht_shell"/>
</dbReference>
<evidence type="ECO:0000313" key="4">
    <source>
        <dbReference type="EMBL" id="RWS19841.1"/>
    </source>
</evidence>
<evidence type="ECO:0000256" key="2">
    <source>
        <dbReference type="ARBA" id="ARBA00022761"/>
    </source>
</evidence>
<dbReference type="STRING" id="299467.A0A443RWS3"/>
<evidence type="ECO:0000256" key="1">
    <source>
        <dbReference type="ARBA" id="ARBA00022729"/>
    </source>
</evidence>
<reference evidence="4 5" key="1">
    <citation type="journal article" date="2018" name="Gigascience">
        <title>Genomes of trombidid mites reveal novel predicted allergens and laterally-transferred genes associated with secondary metabolism.</title>
        <authorList>
            <person name="Dong X."/>
            <person name="Chaisiri K."/>
            <person name="Xia D."/>
            <person name="Armstrong S.D."/>
            <person name="Fang Y."/>
            <person name="Donnelly M.J."/>
            <person name="Kadowaki T."/>
            <person name="McGarry J.W."/>
            <person name="Darby A.C."/>
            <person name="Makepeace B.L."/>
        </authorList>
    </citation>
    <scope>NUCLEOTIDE SEQUENCE [LARGE SCALE GENOMIC DNA]</scope>
    <source>
        <strain evidence="4">UoL-UT</strain>
    </source>
</reference>
<dbReference type="Proteomes" id="UP000288716">
    <property type="component" value="Unassembled WGS sequence"/>
</dbReference>
<dbReference type="Gene3D" id="2.30.230.10">
    <property type="entry name" value="Lipovitellin, beta-sheet shell regions, chain A"/>
    <property type="match status" value="1"/>
</dbReference>
<dbReference type="InterPro" id="IPR050733">
    <property type="entry name" value="Vitellogenin/Apolipophorin"/>
</dbReference>
<dbReference type="PANTHER" id="PTHR23345:SF15">
    <property type="entry name" value="VITELLOGENIN 1-RELATED"/>
    <property type="match status" value="1"/>
</dbReference>
<dbReference type="OrthoDB" id="6478903at2759"/>
<dbReference type="InterPro" id="IPR015816">
    <property type="entry name" value="Vitellinogen_b-sht_N"/>
</dbReference>
<keyword evidence="2" id="KW-0758">Storage protein</keyword>
<dbReference type="InterPro" id="IPR001747">
    <property type="entry name" value="Vitellogenin_N"/>
</dbReference>
<sequence>MHSGGEYSELSYKADVKIQSLGNCEHSIQIVRLEGSPEIERHKEALQRNVLLFSYDNGIIENVCPTNTEQQWILNVKKAILSAIQTSTEFVPTFKIVNERDFTGDCETVYTSEESKPDSQIQTIKKEKQLSNCRNHVRAKVPLIPPEILSSAKDLKPLQLATQNCTQEININGIMEKAECTEDSPNVGSTHSTSF</sequence>
<dbReference type="GO" id="GO:0005319">
    <property type="term" value="F:lipid transporter activity"/>
    <property type="evidence" value="ECO:0007669"/>
    <property type="project" value="InterPro"/>
</dbReference>
<keyword evidence="5" id="KW-1185">Reference proteome</keyword>
<dbReference type="SUPFAM" id="SSF56968">
    <property type="entry name" value="Lipovitellin-phosvitin complex, beta-sheet shell regions"/>
    <property type="match status" value="1"/>
</dbReference>
<dbReference type="VEuPathDB" id="VectorBase:LDEU012199"/>
<dbReference type="Pfam" id="PF01347">
    <property type="entry name" value="Vitellogenin_N"/>
    <property type="match status" value="1"/>
</dbReference>
<feature type="domain" description="Vitellogenin" evidence="3">
    <location>
        <begin position="4"/>
        <end position="182"/>
    </location>
</feature>
<proteinExistence type="predicted"/>
<evidence type="ECO:0000259" key="3">
    <source>
        <dbReference type="Pfam" id="PF01347"/>
    </source>
</evidence>
<comment type="caution">
    <text evidence="4">The sequence shown here is derived from an EMBL/GenBank/DDBJ whole genome shotgun (WGS) entry which is preliminary data.</text>
</comment>
<gene>
    <name evidence="4" type="ORF">B4U80_14362</name>
</gene>
<keyword evidence="1" id="KW-0732">Signal</keyword>
<protein>
    <recommendedName>
        <fullName evidence="3">Vitellogenin domain-containing protein</fullName>
    </recommendedName>
</protein>
<evidence type="ECO:0000313" key="5">
    <source>
        <dbReference type="Proteomes" id="UP000288716"/>
    </source>
</evidence>
<feature type="non-terminal residue" evidence="4">
    <location>
        <position position="195"/>
    </location>
</feature>